<evidence type="ECO:0000256" key="7">
    <source>
        <dbReference type="ARBA" id="ARBA00022801"/>
    </source>
</evidence>
<evidence type="ECO:0000256" key="6">
    <source>
        <dbReference type="ARBA" id="ARBA00022763"/>
    </source>
</evidence>
<dbReference type="InterPro" id="IPR003561">
    <property type="entry name" value="Mutator_MutT"/>
</dbReference>
<dbReference type="OrthoDB" id="9816289at2"/>
<evidence type="ECO:0000256" key="2">
    <source>
        <dbReference type="ARBA" id="ARBA00005582"/>
    </source>
</evidence>
<evidence type="ECO:0000256" key="12">
    <source>
        <dbReference type="PIRSR" id="PIRSR603561-1"/>
    </source>
</evidence>
<comment type="cofactor">
    <cofactor evidence="1 13">
        <name>Mg(2+)</name>
        <dbReference type="ChEBI" id="CHEBI:18420"/>
    </cofactor>
</comment>
<dbReference type="GO" id="GO:0035539">
    <property type="term" value="F:8-oxo-7,8-dihydrodeoxyguanosine triphosphate pyrophosphatase activity"/>
    <property type="evidence" value="ECO:0007669"/>
    <property type="project" value="UniProtKB-EC"/>
</dbReference>
<dbReference type="InterPro" id="IPR020476">
    <property type="entry name" value="Nudix_hydrolase"/>
</dbReference>
<evidence type="ECO:0000313" key="15">
    <source>
        <dbReference type="EMBL" id="QHG89431.1"/>
    </source>
</evidence>
<dbReference type="GeneID" id="96866712"/>
<dbReference type="EMBL" id="CP033512">
    <property type="protein sequence ID" value="QHG89431.1"/>
    <property type="molecule type" value="Genomic_DNA"/>
</dbReference>
<dbReference type="AlphaFoldDB" id="A0A6P1LGA4"/>
<organism evidence="15 16">
    <name type="scientific">Malacoplasma iowae 695</name>
    <dbReference type="NCBI Taxonomy" id="1048830"/>
    <lineage>
        <taxon>Bacteria</taxon>
        <taxon>Bacillati</taxon>
        <taxon>Mycoplasmatota</taxon>
        <taxon>Mycoplasmoidales</taxon>
        <taxon>Mycoplasmoidaceae</taxon>
        <taxon>Malacoplasma</taxon>
    </lineage>
</organism>
<comment type="similarity">
    <text evidence="2 14">Belongs to the Nudix hydrolase family.</text>
</comment>
<evidence type="ECO:0000256" key="14">
    <source>
        <dbReference type="RuleBase" id="RU003476"/>
    </source>
</evidence>
<dbReference type="NCBIfam" id="TIGR00586">
    <property type="entry name" value="mutt"/>
    <property type="match status" value="1"/>
</dbReference>
<dbReference type="EC" id="3.6.1.55" evidence="11"/>
<dbReference type="InterPro" id="IPR020084">
    <property type="entry name" value="NUDIX_hydrolase_CS"/>
</dbReference>
<dbReference type="PANTHER" id="PTHR47707">
    <property type="entry name" value="8-OXO-DGTP DIPHOSPHATASE"/>
    <property type="match status" value="1"/>
</dbReference>
<feature type="binding site" evidence="12">
    <location>
        <begin position="33"/>
        <end position="36"/>
    </location>
    <ligand>
        <name>8-oxo-dGTP</name>
        <dbReference type="ChEBI" id="CHEBI:77896"/>
    </ligand>
</feature>
<dbReference type="CDD" id="cd03425">
    <property type="entry name" value="NUDIX_MutT_NudA_like"/>
    <property type="match status" value="1"/>
</dbReference>
<dbReference type="InterPro" id="IPR015797">
    <property type="entry name" value="NUDIX_hydrolase-like_dom_sf"/>
</dbReference>
<dbReference type="PROSITE" id="PS00893">
    <property type="entry name" value="NUDIX_BOX"/>
    <property type="match status" value="1"/>
</dbReference>
<comment type="catalytic activity">
    <reaction evidence="10">
        <text>8-oxo-dGTP + H2O = 8-oxo-dGMP + diphosphate + H(+)</text>
        <dbReference type="Rhea" id="RHEA:31575"/>
        <dbReference type="ChEBI" id="CHEBI:15377"/>
        <dbReference type="ChEBI" id="CHEBI:15378"/>
        <dbReference type="ChEBI" id="CHEBI:33019"/>
        <dbReference type="ChEBI" id="CHEBI:63224"/>
        <dbReference type="ChEBI" id="CHEBI:77896"/>
        <dbReference type="EC" id="3.6.1.55"/>
    </reaction>
</comment>
<dbReference type="KEGG" id="miw:EER00_00770"/>
<dbReference type="GO" id="GO:0008413">
    <property type="term" value="F:8-oxo-7,8-dihydroguanosine triphosphate pyrophosphatase activity"/>
    <property type="evidence" value="ECO:0007669"/>
    <property type="project" value="InterPro"/>
</dbReference>
<evidence type="ECO:0000256" key="11">
    <source>
        <dbReference type="ARBA" id="ARBA00038905"/>
    </source>
</evidence>
<accession>A0A6P1LGA4</accession>
<dbReference type="InterPro" id="IPR000086">
    <property type="entry name" value="NUDIX_hydrolase_dom"/>
</dbReference>
<sequence length="129" mass="15153">MKKVSVVAAVIYNDKNEILITQRVDGQFNGLWEFPGGKIESNETHKEALIREIKEELNIDINIGDFITTVNYNYPTFELEMYVYKCFIFNGLINLNVHSSYKWISKTELNFIKWVPADIEIIDKLMNNW</sequence>
<evidence type="ECO:0000313" key="16">
    <source>
        <dbReference type="Proteomes" id="UP000464283"/>
    </source>
</evidence>
<dbReference type="RefSeq" id="WP_004024518.1">
    <property type="nucleotide sequence ID" value="NZ_AGFP01000002.1"/>
</dbReference>
<reference evidence="16" key="1">
    <citation type="submission" date="2018-11" db="EMBL/GenBank/DDBJ databases">
        <title>The first complete genome sequence of Mycoplasma iowae strain 695.</title>
        <authorList>
            <person name="Ghanem M."/>
            <person name="El-Gazzar M."/>
        </authorList>
    </citation>
    <scope>NUCLEOTIDE SEQUENCE [LARGE SCALE GENOMIC DNA]</scope>
    <source>
        <strain evidence="16">695</strain>
    </source>
</reference>
<evidence type="ECO:0000256" key="1">
    <source>
        <dbReference type="ARBA" id="ARBA00001946"/>
    </source>
</evidence>
<name>A0A6P1LGA4_MALIO</name>
<evidence type="ECO:0000256" key="9">
    <source>
        <dbReference type="ARBA" id="ARBA00023204"/>
    </source>
</evidence>
<dbReference type="GO" id="GO:0044715">
    <property type="term" value="F:8-oxo-dGDP phosphatase activity"/>
    <property type="evidence" value="ECO:0007669"/>
    <property type="project" value="TreeGrafter"/>
</dbReference>
<evidence type="ECO:0000256" key="13">
    <source>
        <dbReference type="PIRSR" id="PIRSR603561-2"/>
    </source>
</evidence>
<evidence type="ECO:0000256" key="8">
    <source>
        <dbReference type="ARBA" id="ARBA00022842"/>
    </source>
</evidence>
<feature type="binding site" evidence="13">
    <location>
        <position position="56"/>
    </location>
    <ligand>
        <name>Mg(2+)</name>
        <dbReference type="ChEBI" id="CHEBI:18420"/>
    </ligand>
</feature>
<feature type="binding site" evidence="13">
    <location>
        <position position="36"/>
    </location>
    <ligand>
        <name>Mg(2+)</name>
        <dbReference type="ChEBI" id="CHEBI:18420"/>
    </ligand>
</feature>
<keyword evidence="6" id="KW-0227">DNA damage</keyword>
<keyword evidence="3" id="KW-0515">Mutator protein</keyword>
<dbReference type="GO" id="GO:0046872">
    <property type="term" value="F:metal ion binding"/>
    <property type="evidence" value="ECO:0007669"/>
    <property type="project" value="UniProtKB-KW"/>
</dbReference>
<dbReference type="GO" id="GO:0006260">
    <property type="term" value="P:DNA replication"/>
    <property type="evidence" value="ECO:0007669"/>
    <property type="project" value="UniProtKB-KW"/>
</dbReference>
<keyword evidence="7 14" id="KW-0378">Hydrolase</keyword>
<protein>
    <recommendedName>
        <fullName evidence="11">8-oxo-dGTP diphosphatase</fullName>
        <ecNumber evidence="11">3.6.1.55</ecNumber>
    </recommendedName>
</protein>
<evidence type="ECO:0000256" key="10">
    <source>
        <dbReference type="ARBA" id="ARBA00035861"/>
    </source>
</evidence>
<evidence type="ECO:0000256" key="5">
    <source>
        <dbReference type="ARBA" id="ARBA00022723"/>
    </source>
</evidence>
<keyword evidence="4" id="KW-0235">DNA replication</keyword>
<dbReference type="GO" id="GO:0044716">
    <property type="term" value="F:8-oxo-GDP phosphatase activity"/>
    <property type="evidence" value="ECO:0007669"/>
    <property type="project" value="TreeGrafter"/>
</dbReference>
<keyword evidence="9" id="KW-0234">DNA repair</keyword>
<gene>
    <name evidence="15" type="primary">mutT</name>
    <name evidence="15" type="ORF">EER00_00770</name>
</gene>
<dbReference type="SUPFAM" id="SSF55811">
    <property type="entry name" value="Nudix"/>
    <property type="match status" value="1"/>
</dbReference>
<feature type="binding site" evidence="12">
    <location>
        <position position="23"/>
    </location>
    <ligand>
        <name>8-oxo-dGTP</name>
        <dbReference type="ChEBI" id="CHEBI:77896"/>
    </ligand>
</feature>
<dbReference type="InterPro" id="IPR047127">
    <property type="entry name" value="MutT-like"/>
</dbReference>
<dbReference type="Proteomes" id="UP000464283">
    <property type="component" value="Chromosome"/>
</dbReference>
<evidence type="ECO:0000256" key="4">
    <source>
        <dbReference type="ARBA" id="ARBA00022705"/>
    </source>
</evidence>
<dbReference type="PANTHER" id="PTHR47707:SF1">
    <property type="entry name" value="NUDIX HYDROLASE FAMILY PROTEIN"/>
    <property type="match status" value="1"/>
</dbReference>
<dbReference type="Pfam" id="PF00293">
    <property type="entry name" value="NUDIX"/>
    <property type="match status" value="1"/>
</dbReference>
<dbReference type="PROSITE" id="PS51462">
    <property type="entry name" value="NUDIX"/>
    <property type="match status" value="1"/>
</dbReference>
<proteinExistence type="inferred from homology"/>
<keyword evidence="5 13" id="KW-0479">Metal-binding</keyword>
<evidence type="ECO:0000256" key="3">
    <source>
        <dbReference type="ARBA" id="ARBA00022457"/>
    </source>
</evidence>
<keyword evidence="8 13" id="KW-0460">Magnesium</keyword>
<dbReference type="GO" id="GO:0006281">
    <property type="term" value="P:DNA repair"/>
    <property type="evidence" value="ECO:0007669"/>
    <property type="project" value="UniProtKB-KW"/>
</dbReference>
<dbReference type="Gene3D" id="3.90.79.10">
    <property type="entry name" value="Nucleoside Triphosphate Pyrophosphohydrolase"/>
    <property type="match status" value="1"/>
</dbReference>
<dbReference type="PRINTS" id="PR00502">
    <property type="entry name" value="NUDIXFAMILY"/>
</dbReference>